<dbReference type="Proteomes" id="UP000235460">
    <property type="component" value="Unassembled WGS sequence"/>
</dbReference>
<dbReference type="PANTHER" id="PTHR12526">
    <property type="entry name" value="GLYCOSYLTRANSFERASE"/>
    <property type="match status" value="1"/>
</dbReference>
<dbReference type="SUPFAM" id="SSF53756">
    <property type="entry name" value="UDP-Glycosyltransferase/glycogen phosphorylase"/>
    <property type="match status" value="1"/>
</dbReference>
<gene>
    <name evidence="3" type="ORF">C0190_01405</name>
</gene>
<dbReference type="Gene3D" id="3.40.50.2000">
    <property type="entry name" value="Glycogen Phosphorylase B"/>
    <property type="match status" value="2"/>
</dbReference>
<evidence type="ECO:0008006" key="5">
    <source>
        <dbReference type="Google" id="ProtNLM"/>
    </source>
</evidence>
<sequence>MEIIYPIPEKLPLNKARFIQIFNTCDSLAKLGNKVIICCSLKKNFSSEDLLKYYGISHISHNLHIKKIPLFYWEYKKIYKITWNFSYYIYFLAYLLTKASKNKSSKNIIFLRYPKLAYFLCKFKNLIKAIFVYEAHEIFSFKNPKYSKIEKKIFEESDIIFCITERLKNFMTKKFNIKDQKIFVIPDGVKDEWLDIKKNCGKYLFYAGSLEKWKGVEVLIKAMSYLPNEKLLIAGEGEELENLKKLVKNLNLEDRVKFLGYLSHKEIPLYLTKSKIGVLPNINEGISEFTSPLKLFEYMALGLPIVASDLPVFREVLRDRENALLVKPGDPEALAEGIKILLENPQIAEKLTHKAKKMAKNYTFSKRAEKIKEIIESFYKH</sequence>
<dbReference type="AlphaFoldDB" id="A0A2N7PQ02"/>
<dbReference type="InterPro" id="IPR001296">
    <property type="entry name" value="Glyco_trans_1"/>
</dbReference>
<dbReference type="Pfam" id="PF00534">
    <property type="entry name" value="Glycos_transf_1"/>
    <property type="match status" value="1"/>
</dbReference>
<dbReference type="CDD" id="cd03801">
    <property type="entry name" value="GT4_PimA-like"/>
    <property type="match status" value="1"/>
</dbReference>
<feature type="domain" description="Glycosyl transferase family 1" evidence="1">
    <location>
        <begin position="201"/>
        <end position="358"/>
    </location>
</feature>
<protein>
    <recommendedName>
        <fullName evidence="5">Glycosyl transferase group 1</fullName>
    </recommendedName>
</protein>
<dbReference type="Pfam" id="PF13439">
    <property type="entry name" value="Glyco_transf_4"/>
    <property type="match status" value="1"/>
</dbReference>
<dbReference type="GO" id="GO:0016757">
    <property type="term" value="F:glycosyltransferase activity"/>
    <property type="evidence" value="ECO:0007669"/>
    <property type="project" value="InterPro"/>
</dbReference>
<evidence type="ECO:0000313" key="3">
    <source>
        <dbReference type="EMBL" id="PMP68643.1"/>
    </source>
</evidence>
<organism evidence="3 4">
    <name type="scientific">Thermodesulfobacterium geofontis</name>
    <dbReference type="NCBI Taxonomy" id="1295609"/>
    <lineage>
        <taxon>Bacteria</taxon>
        <taxon>Pseudomonadati</taxon>
        <taxon>Thermodesulfobacteriota</taxon>
        <taxon>Thermodesulfobacteria</taxon>
        <taxon>Thermodesulfobacteriales</taxon>
        <taxon>Thermodesulfobacteriaceae</taxon>
        <taxon>Thermodesulfobacterium</taxon>
    </lineage>
</organism>
<evidence type="ECO:0000313" key="4">
    <source>
        <dbReference type="Proteomes" id="UP000235460"/>
    </source>
</evidence>
<evidence type="ECO:0000259" key="2">
    <source>
        <dbReference type="Pfam" id="PF13439"/>
    </source>
</evidence>
<dbReference type="EMBL" id="PNIK01000019">
    <property type="protein sequence ID" value="PMP68643.1"/>
    <property type="molecule type" value="Genomic_DNA"/>
</dbReference>
<accession>A0A2N7PQ02</accession>
<name>A0A2N7PQ02_9BACT</name>
<comment type="caution">
    <text evidence="3">The sequence shown here is derived from an EMBL/GenBank/DDBJ whole genome shotgun (WGS) entry which is preliminary data.</text>
</comment>
<dbReference type="InterPro" id="IPR028098">
    <property type="entry name" value="Glyco_trans_4-like_N"/>
</dbReference>
<feature type="domain" description="Glycosyltransferase subfamily 4-like N-terminal" evidence="2">
    <location>
        <begin position="21"/>
        <end position="192"/>
    </location>
</feature>
<reference evidence="3 4" key="1">
    <citation type="submission" date="2018-01" db="EMBL/GenBank/DDBJ databases">
        <title>Metagenomic assembled genomes from two thermal pools in the Uzon Caldera, Kamchatka, Russia.</title>
        <authorList>
            <person name="Wilkins L."/>
            <person name="Ettinger C."/>
        </authorList>
    </citation>
    <scope>NUCLEOTIDE SEQUENCE [LARGE SCALE GENOMIC DNA]</scope>
    <source>
        <strain evidence="3">ZAV-08</strain>
    </source>
</reference>
<evidence type="ECO:0000259" key="1">
    <source>
        <dbReference type="Pfam" id="PF00534"/>
    </source>
</evidence>
<proteinExistence type="predicted"/>